<gene>
    <name evidence="1" type="ORF">QCA50_018066</name>
</gene>
<dbReference type="Pfam" id="PF20414">
    <property type="entry name" value="DUF6698"/>
    <property type="match status" value="1"/>
</dbReference>
<proteinExistence type="predicted"/>
<keyword evidence="2" id="KW-1185">Reference proteome</keyword>
<organism evidence="1 2">
    <name type="scientific">Cerrena zonata</name>
    <dbReference type="NCBI Taxonomy" id="2478898"/>
    <lineage>
        <taxon>Eukaryota</taxon>
        <taxon>Fungi</taxon>
        <taxon>Dikarya</taxon>
        <taxon>Basidiomycota</taxon>
        <taxon>Agaricomycotina</taxon>
        <taxon>Agaricomycetes</taxon>
        <taxon>Polyporales</taxon>
        <taxon>Cerrenaceae</taxon>
        <taxon>Cerrena</taxon>
    </lineage>
</organism>
<protein>
    <submittedName>
        <fullName evidence="1">Uncharacterized protein</fullName>
    </submittedName>
</protein>
<dbReference type="EMBL" id="JASBNA010000065">
    <property type="protein sequence ID" value="KAK7678926.1"/>
    <property type="molecule type" value="Genomic_DNA"/>
</dbReference>
<dbReference type="InterPro" id="IPR046521">
    <property type="entry name" value="DUF6698"/>
</dbReference>
<dbReference type="AlphaFoldDB" id="A0AAW0FE04"/>
<evidence type="ECO:0000313" key="2">
    <source>
        <dbReference type="Proteomes" id="UP001385951"/>
    </source>
</evidence>
<accession>A0AAW0FE04</accession>
<name>A0AAW0FE04_9APHY</name>
<sequence length="138" mass="15639">MSSPVGYTPTVWSRMKILECFRDISLLSVSAEWSEPQGRLKAITSAQRYPTYGHVSLNTPYDCICLLPALSNQQKWDEPYNDFDLHAFYWNIVELLSTGAEGDMAVAYLNEQVFGKVIPEHARMSDAKRLLAQRAHAV</sequence>
<evidence type="ECO:0000313" key="1">
    <source>
        <dbReference type="EMBL" id="KAK7678926.1"/>
    </source>
</evidence>
<comment type="caution">
    <text evidence="1">The sequence shown here is derived from an EMBL/GenBank/DDBJ whole genome shotgun (WGS) entry which is preliminary data.</text>
</comment>
<dbReference type="Proteomes" id="UP001385951">
    <property type="component" value="Unassembled WGS sequence"/>
</dbReference>
<reference evidence="1 2" key="1">
    <citation type="submission" date="2022-09" db="EMBL/GenBank/DDBJ databases">
        <authorList>
            <person name="Palmer J.M."/>
        </authorList>
    </citation>
    <scope>NUCLEOTIDE SEQUENCE [LARGE SCALE GENOMIC DNA]</scope>
    <source>
        <strain evidence="1 2">DSM 7382</strain>
    </source>
</reference>